<dbReference type="GeneID" id="103519465"/>
<protein>
    <submittedName>
        <fullName evidence="5">Uncharacterized protein C8orf59 homolog isoform X1</fullName>
    </submittedName>
    <submittedName>
        <fullName evidence="3">Uncharacterized protein C8orf59 homolog isoform X2</fullName>
    </submittedName>
    <submittedName>
        <fullName evidence="4">Uncharacterized protein C8orf59 homolog isoform X3</fullName>
    </submittedName>
</protein>
<dbReference type="PANTHER" id="PTHR35544:SF4">
    <property type="entry name" value="RIBOSOMAL BIOGENESIS FACTOR"/>
    <property type="match status" value="1"/>
</dbReference>
<dbReference type="GO" id="GO:0042254">
    <property type="term" value="P:ribosome biogenesis"/>
    <property type="evidence" value="ECO:0007669"/>
    <property type="project" value="InterPro"/>
</dbReference>
<dbReference type="AlphaFoldDB" id="A0A1S4ENE2"/>
<dbReference type="PANTHER" id="PTHR35544">
    <property type="entry name" value="RIBOSOMAL BIOGENESIS FACTOR"/>
    <property type="match status" value="1"/>
</dbReference>
<gene>
    <name evidence="3 4 5" type="primary">LOC103519465</name>
</gene>
<dbReference type="InterPro" id="IPR031389">
    <property type="entry name" value="RBIS"/>
</dbReference>
<reference evidence="3 4" key="1">
    <citation type="submission" date="2025-04" db="UniProtKB">
        <authorList>
            <consortium name="RefSeq"/>
        </authorList>
    </citation>
    <scope>IDENTIFICATION</scope>
</reference>
<dbReference type="Pfam" id="PF15679">
    <property type="entry name" value="DUF4665"/>
    <property type="match status" value="1"/>
</dbReference>
<dbReference type="GO" id="GO:0005730">
    <property type="term" value="C:nucleolus"/>
    <property type="evidence" value="ECO:0007669"/>
    <property type="project" value="TreeGrafter"/>
</dbReference>
<name>A0A1S4ENE2_DIACI</name>
<dbReference type="Proteomes" id="UP000079169">
    <property type="component" value="Unplaced"/>
</dbReference>
<dbReference type="RefSeq" id="XP_017303704.1">
    <property type="nucleotide sequence ID" value="XM_017448215.2"/>
</dbReference>
<evidence type="ECO:0000313" key="4">
    <source>
        <dbReference type="RefSeq" id="XP_017303703.1"/>
    </source>
</evidence>
<dbReference type="RefSeq" id="XP_017303702.1">
    <property type="nucleotide sequence ID" value="XM_017448213.2"/>
</dbReference>
<dbReference type="RefSeq" id="XP_017303703.1">
    <property type="nucleotide sequence ID" value="XM_017448214.2"/>
</dbReference>
<evidence type="ECO:0000313" key="2">
    <source>
        <dbReference type="Proteomes" id="UP000079169"/>
    </source>
</evidence>
<evidence type="ECO:0000313" key="5">
    <source>
        <dbReference type="RefSeq" id="XP_017303704.1"/>
    </source>
</evidence>
<keyword evidence="2" id="KW-1185">Reference proteome</keyword>
<dbReference type="KEGG" id="dci:103519465"/>
<feature type="region of interest" description="Disordered" evidence="1">
    <location>
        <begin position="59"/>
        <end position="78"/>
    </location>
</feature>
<dbReference type="PaxDb" id="121845-A0A1S4ENE2"/>
<evidence type="ECO:0000256" key="1">
    <source>
        <dbReference type="SAM" id="MobiDB-lite"/>
    </source>
</evidence>
<sequence>MGKNKTRQNVFKVAGSRCLKAKNKAKAVTSQLKKISKNIVQSKTEEINQQLKSLDTIVRQSEPKPKPPTGVKPAVKSNEELVAKYESEMKKAEETLDGLASFNVTGDK</sequence>
<proteinExistence type="predicted"/>
<accession>A0A1S4ENE2</accession>
<evidence type="ECO:0000313" key="3">
    <source>
        <dbReference type="RefSeq" id="XP_017303702.1"/>
    </source>
</evidence>
<organism evidence="2 4">
    <name type="scientific">Diaphorina citri</name>
    <name type="common">Asian citrus psyllid</name>
    <dbReference type="NCBI Taxonomy" id="121845"/>
    <lineage>
        <taxon>Eukaryota</taxon>
        <taxon>Metazoa</taxon>
        <taxon>Ecdysozoa</taxon>
        <taxon>Arthropoda</taxon>
        <taxon>Hexapoda</taxon>
        <taxon>Insecta</taxon>
        <taxon>Pterygota</taxon>
        <taxon>Neoptera</taxon>
        <taxon>Paraneoptera</taxon>
        <taxon>Hemiptera</taxon>
        <taxon>Sternorrhyncha</taxon>
        <taxon>Psylloidea</taxon>
        <taxon>Psyllidae</taxon>
        <taxon>Diaphorininae</taxon>
        <taxon>Diaphorina</taxon>
    </lineage>
</organism>